<dbReference type="PANTHER" id="PTHR35176">
    <property type="entry name" value="HEME OXYGENASE HI_0854-RELATED"/>
    <property type="match status" value="1"/>
</dbReference>
<dbReference type="InterPro" id="IPR011576">
    <property type="entry name" value="Pyridox_Oxase_N"/>
</dbReference>
<name>A0A927U9A8_9FIRM</name>
<dbReference type="InterPro" id="IPR012349">
    <property type="entry name" value="Split_barrel_FMN-bd"/>
</dbReference>
<dbReference type="PANTHER" id="PTHR35176:SF6">
    <property type="entry name" value="HEME OXYGENASE HI_0854-RELATED"/>
    <property type="match status" value="1"/>
</dbReference>
<accession>A0A927U9A8</accession>
<feature type="domain" description="Pyridoxamine 5'-phosphate oxidase N-terminal" evidence="2">
    <location>
        <begin position="5"/>
        <end position="96"/>
    </location>
</feature>
<dbReference type="SUPFAM" id="SSF50475">
    <property type="entry name" value="FMN-binding split barrel"/>
    <property type="match status" value="1"/>
</dbReference>
<evidence type="ECO:0000313" key="3">
    <source>
        <dbReference type="EMBL" id="MBE5918370.1"/>
    </source>
</evidence>
<protein>
    <submittedName>
        <fullName evidence="3">Pyridoxamine 5'-phosphate oxidase family protein</fullName>
    </submittedName>
</protein>
<dbReference type="EMBL" id="SVER01000002">
    <property type="protein sequence ID" value="MBE5918370.1"/>
    <property type="molecule type" value="Genomic_DNA"/>
</dbReference>
<comment type="caution">
    <text evidence="3">The sequence shown here is derived from an EMBL/GenBank/DDBJ whole genome shotgun (WGS) entry which is preliminary data.</text>
</comment>
<dbReference type="GO" id="GO:0016627">
    <property type="term" value="F:oxidoreductase activity, acting on the CH-CH group of donors"/>
    <property type="evidence" value="ECO:0007669"/>
    <property type="project" value="TreeGrafter"/>
</dbReference>
<sequence>MAELKAIKDYIYENKSLVLATVDEAGKPQIRHIGGYTIDGKDILFSTGKDTDKTREIANNNNVALLFQHEGQQALKNVTLYGKARKLDEEETKKAVDLIKIRRPQLRYTPEANIIYRVESESVKVLDFSKEERQVVFPASELA</sequence>
<keyword evidence="1" id="KW-0560">Oxidoreductase</keyword>
<reference evidence="3" key="1">
    <citation type="submission" date="2019-04" db="EMBL/GenBank/DDBJ databases">
        <title>Evolution of Biomass-Degrading Anaerobic Consortia Revealed by Metagenomics.</title>
        <authorList>
            <person name="Peng X."/>
        </authorList>
    </citation>
    <scope>NUCLEOTIDE SEQUENCE</scope>
    <source>
        <strain evidence="3">SIG311</strain>
    </source>
</reference>
<proteinExistence type="predicted"/>
<evidence type="ECO:0000259" key="2">
    <source>
        <dbReference type="Pfam" id="PF01243"/>
    </source>
</evidence>
<gene>
    <name evidence="3" type="ORF">E7272_00870</name>
</gene>
<organism evidence="3 4">
    <name type="scientific">Pseudobutyrivibrio ruminis</name>
    <dbReference type="NCBI Taxonomy" id="46206"/>
    <lineage>
        <taxon>Bacteria</taxon>
        <taxon>Bacillati</taxon>
        <taxon>Bacillota</taxon>
        <taxon>Clostridia</taxon>
        <taxon>Lachnospirales</taxon>
        <taxon>Lachnospiraceae</taxon>
        <taxon>Pseudobutyrivibrio</taxon>
    </lineage>
</organism>
<evidence type="ECO:0000256" key="1">
    <source>
        <dbReference type="ARBA" id="ARBA00023002"/>
    </source>
</evidence>
<dbReference type="Proteomes" id="UP000766246">
    <property type="component" value="Unassembled WGS sequence"/>
</dbReference>
<dbReference type="GO" id="GO:0005829">
    <property type="term" value="C:cytosol"/>
    <property type="evidence" value="ECO:0007669"/>
    <property type="project" value="TreeGrafter"/>
</dbReference>
<dbReference type="GO" id="GO:0070967">
    <property type="term" value="F:coenzyme F420 binding"/>
    <property type="evidence" value="ECO:0007669"/>
    <property type="project" value="TreeGrafter"/>
</dbReference>
<dbReference type="Gene3D" id="2.30.110.10">
    <property type="entry name" value="Electron Transport, Fmn-binding Protein, Chain A"/>
    <property type="match status" value="1"/>
</dbReference>
<dbReference type="InterPro" id="IPR052019">
    <property type="entry name" value="F420H2_bilvrd_red/Heme_oxyg"/>
</dbReference>
<evidence type="ECO:0000313" key="4">
    <source>
        <dbReference type="Proteomes" id="UP000766246"/>
    </source>
</evidence>
<dbReference type="Pfam" id="PF01243">
    <property type="entry name" value="PNPOx_N"/>
    <property type="match status" value="1"/>
</dbReference>
<dbReference type="AlphaFoldDB" id="A0A927U9A8"/>